<proteinExistence type="inferred from homology"/>
<feature type="domain" description="Chalcone/stilbene synthase C-terminal" evidence="4">
    <location>
        <begin position="237"/>
        <end position="377"/>
    </location>
</feature>
<dbReference type="PANTHER" id="PTHR11877">
    <property type="entry name" value="HYDROXYMETHYLGLUTARYL-COA SYNTHASE"/>
    <property type="match status" value="1"/>
</dbReference>
<dbReference type="Pfam" id="PF02797">
    <property type="entry name" value="Chal_sti_synt_C"/>
    <property type="match status" value="1"/>
</dbReference>
<reference evidence="5" key="1">
    <citation type="submission" date="2023-06" db="EMBL/GenBank/DDBJ databases">
        <title>Genomic of Agaribacillus aureum.</title>
        <authorList>
            <person name="Wang G."/>
        </authorList>
    </citation>
    <scope>NUCLEOTIDE SEQUENCE</scope>
    <source>
        <strain evidence="5">BMA12</strain>
    </source>
</reference>
<evidence type="ECO:0000259" key="3">
    <source>
        <dbReference type="Pfam" id="PF00195"/>
    </source>
</evidence>
<dbReference type="InterPro" id="IPR001099">
    <property type="entry name" value="Chalcone/stilbene_synt_N"/>
</dbReference>
<protein>
    <submittedName>
        <fullName evidence="5">Type III polyketide synthase</fullName>
    </submittedName>
</protein>
<gene>
    <name evidence="5" type="ORF">QQ020_29355</name>
</gene>
<feature type="domain" description="Chalcone/stilbene synthase N-terminal" evidence="3">
    <location>
        <begin position="4"/>
        <end position="225"/>
    </location>
</feature>
<comment type="caution">
    <text evidence="5">The sequence shown here is derived from an EMBL/GenBank/DDBJ whole genome shotgun (WGS) entry which is preliminary data.</text>
</comment>
<keyword evidence="2" id="KW-0808">Transferase</keyword>
<dbReference type="Proteomes" id="UP001172083">
    <property type="component" value="Unassembled WGS sequence"/>
</dbReference>
<dbReference type="CDD" id="cd00831">
    <property type="entry name" value="CHS_like"/>
    <property type="match status" value="1"/>
</dbReference>
<evidence type="ECO:0000256" key="1">
    <source>
        <dbReference type="ARBA" id="ARBA00005531"/>
    </source>
</evidence>
<name>A0ABT8LG92_9BACT</name>
<evidence type="ECO:0000259" key="4">
    <source>
        <dbReference type="Pfam" id="PF02797"/>
    </source>
</evidence>
<organism evidence="5 6">
    <name type="scientific">Agaribacillus aureus</name>
    <dbReference type="NCBI Taxonomy" id="3051825"/>
    <lineage>
        <taxon>Bacteria</taxon>
        <taxon>Pseudomonadati</taxon>
        <taxon>Bacteroidota</taxon>
        <taxon>Cytophagia</taxon>
        <taxon>Cytophagales</taxon>
        <taxon>Splendidivirgaceae</taxon>
        <taxon>Agaribacillus</taxon>
    </lineage>
</organism>
<dbReference type="Pfam" id="PF00195">
    <property type="entry name" value="Chal_sti_synt_N"/>
    <property type="match status" value="1"/>
</dbReference>
<dbReference type="Gene3D" id="3.40.47.10">
    <property type="match status" value="2"/>
</dbReference>
<accession>A0ABT8LG92</accession>
<evidence type="ECO:0000313" key="5">
    <source>
        <dbReference type="EMBL" id="MDN5216211.1"/>
    </source>
</evidence>
<dbReference type="InterPro" id="IPR016039">
    <property type="entry name" value="Thiolase-like"/>
</dbReference>
<comment type="similarity">
    <text evidence="1">Belongs to the thiolase-like superfamily. Chalcone/stilbene synthases family.</text>
</comment>
<dbReference type="PANTHER" id="PTHR11877:SF46">
    <property type="entry name" value="TYPE III POLYKETIDE SYNTHASE A"/>
    <property type="match status" value="1"/>
</dbReference>
<dbReference type="SUPFAM" id="SSF53901">
    <property type="entry name" value="Thiolase-like"/>
    <property type="match status" value="2"/>
</dbReference>
<dbReference type="InterPro" id="IPR011141">
    <property type="entry name" value="Polyketide_synthase_type-III"/>
</dbReference>
<sequence length="380" mass="41844">MLKRVKQDQKKQMEACISAIGTANPPYKIPQAKIAEFMAGAHGLGGSQKQRLFALYRATGIHNRYAVIPDYGKPAGSYVFYPNSKGLEPFPSTSARLELYRKEALPLATAAVHDCLNQIPHIHRHDITHLITVSCTGMYAPGLDIDLINILGLDREIQRFCINFMGCYAAFNGIKMGRAICQADPNAKVLIVCVELCSLHFQKSPVEDNLLANALFGDGAAAVLMEDVPDSGKAISLQSVHCDIMPEGAGDMAWAVGDFGFEMTLSANVPEVIKTGIRGLIAQLKEKLTIPIHHFDKYAIHPGGKKILQVIEEELAIEKKDNLYAHEILKKYGNMSSPTILYVLKLLFDEMLEKNRGEHILALAFGPGLTLESMVLKIHH</sequence>
<dbReference type="RefSeq" id="WP_346761734.1">
    <property type="nucleotide sequence ID" value="NZ_JAUJEB010000008.1"/>
</dbReference>
<evidence type="ECO:0000313" key="6">
    <source>
        <dbReference type="Proteomes" id="UP001172083"/>
    </source>
</evidence>
<dbReference type="PIRSF" id="PIRSF000451">
    <property type="entry name" value="PKS_III"/>
    <property type="match status" value="1"/>
</dbReference>
<dbReference type="EMBL" id="JAUJEB010000008">
    <property type="protein sequence ID" value="MDN5216211.1"/>
    <property type="molecule type" value="Genomic_DNA"/>
</dbReference>
<dbReference type="InterPro" id="IPR012328">
    <property type="entry name" value="Chalcone/stilbene_synt_C"/>
</dbReference>
<keyword evidence="6" id="KW-1185">Reference proteome</keyword>
<evidence type="ECO:0000256" key="2">
    <source>
        <dbReference type="ARBA" id="ARBA00022679"/>
    </source>
</evidence>